<dbReference type="EMBL" id="JANDHW010000003">
    <property type="protein sequence ID" value="MCP9611375.1"/>
    <property type="molecule type" value="Genomic_DNA"/>
</dbReference>
<feature type="domain" description="HTH araC/xylS-type" evidence="4">
    <location>
        <begin position="172"/>
        <end position="270"/>
    </location>
</feature>
<dbReference type="PANTHER" id="PTHR46796">
    <property type="entry name" value="HTH-TYPE TRANSCRIPTIONAL ACTIVATOR RHAS-RELATED"/>
    <property type="match status" value="1"/>
</dbReference>
<dbReference type="Gene3D" id="1.10.10.60">
    <property type="entry name" value="Homeodomain-like"/>
    <property type="match status" value="1"/>
</dbReference>
<dbReference type="SUPFAM" id="SSF46689">
    <property type="entry name" value="Homeodomain-like"/>
    <property type="match status" value="1"/>
</dbReference>
<dbReference type="InterPro" id="IPR018060">
    <property type="entry name" value="HTH_AraC"/>
</dbReference>
<dbReference type="InterPro" id="IPR009057">
    <property type="entry name" value="Homeodomain-like_sf"/>
</dbReference>
<comment type="caution">
    <text evidence="5">The sequence shown here is derived from an EMBL/GenBank/DDBJ whole genome shotgun (WGS) entry which is preliminary data.</text>
</comment>
<reference evidence="5 6" key="1">
    <citation type="submission" date="2022-07" db="EMBL/GenBank/DDBJ databases">
        <title>Fecal culturing of patients with breast cancer.</title>
        <authorList>
            <person name="Teng N.M.Y."/>
            <person name="Kiu R."/>
            <person name="Evans R."/>
            <person name="Baker D.J."/>
            <person name="Zenner C."/>
            <person name="Robinson S.D."/>
            <person name="Hall L.J."/>
        </authorList>
    </citation>
    <scope>NUCLEOTIDE SEQUENCE [LARGE SCALE GENOMIC DNA]</scope>
    <source>
        <strain evidence="5 6">LH1063</strain>
    </source>
</reference>
<evidence type="ECO:0000256" key="2">
    <source>
        <dbReference type="ARBA" id="ARBA00023125"/>
    </source>
</evidence>
<dbReference type="CDD" id="cd02208">
    <property type="entry name" value="cupin_RmlC-like"/>
    <property type="match status" value="1"/>
</dbReference>
<evidence type="ECO:0000313" key="5">
    <source>
        <dbReference type="EMBL" id="MCP9611375.1"/>
    </source>
</evidence>
<keyword evidence="2" id="KW-0238">DNA-binding</keyword>
<dbReference type="InterPro" id="IPR050204">
    <property type="entry name" value="AraC_XylS_family_regulators"/>
</dbReference>
<dbReference type="SUPFAM" id="SSF51182">
    <property type="entry name" value="RmlC-like cupins"/>
    <property type="match status" value="1"/>
</dbReference>
<keyword evidence="3" id="KW-0804">Transcription</keyword>
<evidence type="ECO:0000256" key="3">
    <source>
        <dbReference type="ARBA" id="ARBA00023163"/>
    </source>
</evidence>
<dbReference type="InterPro" id="IPR014710">
    <property type="entry name" value="RmlC-like_jellyroll"/>
</dbReference>
<dbReference type="SMART" id="SM00342">
    <property type="entry name" value="HTH_ARAC"/>
    <property type="match status" value="1"/>
</dbReference>
<keyword evidence="6" id="KW-1185">Reference proteome</keyword>
<proteinExistence type="predicted"/>
<dbReference type="Pfam" id="PF12833">
    <property type="entry name" value="HTH_18"/>
    <property type="match status" value="1"/>
</dbReference>
<keyword evidence="1" id="KW-0805">Transcription regulation</keyword>
<dbReference type="RefSeq" id="WP_255026110.1">
    <property type="nucleotide sequence ID" value="NZ_JANDHW010000003.1"/>
</dbReference>
<evidence type="ECO:0000259" key="4">
    <source>
        <dbReference type="PROSITE" id="PS01124"/>
    </source>
</evidence>
<dbReference type="PROSITE" id="PS01124">
    <property type="entry name" value="HTH_ARAC_FAMILY_2"/>
    <property type="match status" value="1"/>
</dbReference>
<accession>A0ABT1MFG3</accession>
<evidence type="ECO:0000256" key="1">
    <source>
        <dbReference type="ARBA" id="ARBA00023015"/>
    </source>
</evidence>
<sequence>MNYKTDSETGFSTGSALRGECFDTDGHPLDTNRLIFILQGSASITRDGEETVFVDEGQFVFIPVSSSYTCEVIRQVRYLCLSFTHDHISFCDKYMLENYFKEVKDVEPGFGPLAVRPPIDLFLSLLQVYLSSGVNCVHLHEIKEKELFILLRAVYTREELVRLFYPIMGYRVDFKSIVLKNKDTVTSRDELARLTGMSVSDLARKFRAEFGESPYSWLLKQKNRRILTMLSFPTVRIKDIINEFNFSTPASFNRYCKVHFGCAPRELLRYVRENAARPEKE</sequence>
<name>A0ABT1MFG3_9BACT</name>
<evidence type="ECO:0000313" key="6">
    <source>
        <dbReference type="Proteomes" id="UP001205603"/>
    </source>
</evidence>
<dbReference type="Proteomes" id="UP001205603">
    <property type="component" value="Unassembled WGS sequence"/>
</dbReference>
<organism evidence="5 6">
    <name type="scientific">Coprobacter tertius</name>
    <dbReference type="NCBI Taxonomy" id="2944915"/>
    <lineage>
        <taxon>Bacteria</taxon>
        <taxon>Pseudomonadati</taxon>
        <taxon>Bacteroidota</taxon>
        <taxon>Bacteroidia</taxon>
        <taxon>Bacteroidales</taxon>
        <taxon>Barnesiellaceae</taxon>
        <taxon>Coprobacter</taxon>
    </lineage>
</organism>
<gene>
    <name evidence="5" type="ORF">NMU02_04640</name>
</gene>
<dbReference type="InterPro" id="IPR011051">
    <property type="entry name" value="RmlC_Cupin_sf"/>
</dbReference>
<dbReference type="Gene3D" id="2.60.120.10">
    <property type="entry name" value="Jelly Rolls"/>
    <property type="match status" value="1"/>
</dbReference>
<protein>
    <submittedName>
        <fullName evidence="5">Helix-turn-helix domain-containing protein</fullName>
    </submittedName>
</protein>